<gene>
    <name evidence="9" type="ORF">VaNZ11_007119</name>
</gene>
<comment type="similarity">
    <text evidence="2">Belongs to the TMEM19 family.</text>
</comment>
<evidence type="ECO:0000256" key="3">
    <source>
        <dbReference type="ARBA" id="ARBA00022692"/>
    </source>
</evidence>
<dbReference type="EMBL" id="BSDZ01000017">
    <property type="protein sequence ID" value="GLI63953.1"/>
    <property type="molecule type" value="Genomic_DNA"/>
</dbReference>
<organism evidence="9 10">
    <name type="scientific">Volvox africanus</name>
    <dbReference type="NCBI Taxonomy" id="51714"/>
    <lineage>
        <taxon>Eukaryota</taxon>
        <taxon>Viridiplantae</taxon>
        <taxon>Chlorophyta</taxon>
        <taxon>core chlorophytes</taxon>
        <taxon>Chlorophyceae</taxon>
        <taxon>CS clade</taxon>
        <taxon>Chlamydomonadales</taxon>
        <taxon>Volvocaceae</taxon>
        <taxon>Volvox</taxon>
    </lineage>
</organism>
<feature type="region of interest" description="Disordered" evidence="7">
    <location>
        <begin position="179"/>
        <end position="198"/>
    </location>
</feature>
<evidence type="ECO:0000313" key="10">
    <source>
        <dbReference type="Proteomes" id="UP001165090"/>
    </source>
</evidence>
<feature type="coiled-coil region" evidence="6">
    <location>
        <begin position="275"/>
        <end position="302"/>
    </location>
</feature>
<evidence type="ECO:0000256" key="2">
    <source>
        <dbReference type="ARBA" id="ARBA00009012"/>
    </source>
</evidence>
<keyword evidence="3 8" id="KW-0812">Transmembrane</keyword>
<reference evidence="9 10" key="1">
    <citation type="journal article" date="2023" name="IScience">
        <title>Expanded male sex-determining region conserved during the evolution of homothallism in the green alga Volvox.</title>
        <authorList>
            <person name="Yamamoto K."/>
            <person name="Matsuzaki R."/>
            <person name="Mahakham W."/>
            <person name="Heman W."/>
            <person name="Sekimoto H."/>
            <person name="Kawachi M."/>
            <person name="Minakuchi Y."/>
            <person name="Toyoda A."/>
            <person name="Nozaki H."/>
        </authorList>
    </citation>
    <scope>NUCLEOTIDE SEQUENCE [LARGE SCALE GENOMIC DNA]</scope>
    <source>
        <strain evidence="9 10">NIES-4468</strain>
    </source>
</reference>
<dbReference type="InterPro" id="IPR002794">
    <property type="entry name" value="DUF92_TMEM19"/>
</dbReference>
<evidence type="ECO:0000256" key="6">
    <source>
        <dbReference type="SAM" id="Coils"/>
    </source>
</evidence>
<keyword evidence="10" id="KW-1185">Reference proteome</keyword>
<evidence type="ECO:0000256" key="8">
    <source>
        <dbReference type="SAM" id="Phobius"/>
    </source>
</evidence>
<proteinExistence type="inferred from homology"/>
<feature type="transmembrane region" description="Helical" evidence="8">
    <location>
        <begin position="532"/>
        <end position="555"/>
    </location>
</feature>
<keyword evidence="5 8" id="KW-0472">Membrane</keyword>
<evidence type="ECO:0000256" key="1">
    <source>
        <dbReference type="ARBA" id="ARBA00004141"/>
    </source>
</evidence>
<evidence type="ECO:0000256" key="7">
    <source>
        <dbReference type="SAM" id="MobiDB-lite"/>
    </source>
</evidence>
<feature type="transmembrane region" description="Helical" evidence="8">
    <location>
        <begin position="567"/>
        <end position="588"/>
    </location>
</feature>
<evidence type="ECO:0000313" key="9">
    <source>
        <dbReference type="EMBL" id="GLI63953.1"/>
    </source>
</evidence>
<evidence type="ECO:0008006" key="11">
    <source>
        <dbReference type="Google" id="ProtNLM"/>
    </source>
</evidence>
<keyword evidence="4 8" id="KW-1133">Transmembrane helix</keyword>
<dbReference type="Proteomes" id="UP001165090">
    <property type="component" value="Unassembled WGS sequence"/>
</dbReference>
<accession>A0ABQ5S388</accession>
<name>A0ABQ5S388_9CHLO</name>
<feature type="transmembrane region" description="Helical" evidence="8">
    <location>
        <begin position="427"/>
        <end position="447"/>
    </location>
</feature>
<feature type="transmembrane region" description="Helical" evidence="8">
    <location>
        <begin position="344"/>
        <end position="363"/>
    </location>
</feature>
<evidence type="ECO:0000256" key="5">
    <source>
        <dbReference type="ARBA" id="ARBA00023136"/>
    </source>
</evidence>
<feature type="transmembrane region" description="Helical" evidence="8">
    <location>
        <begin position="375"/>
        <end position="399"/>
    </location>
</feature>
<comment type="caution">
    <text evidence="9">The sequence shown here is derived from an EMBL/GenBank/DDBJ whole genome shotgun (WGS) entry which is preliminary data.</text>
</comment>
<protein>
    <recommendedName>
        <fullName evidence="11">Transmembrane protein 19</fullName>
    </recommendedName>
</protein>
<feature type="transmembrane region" description="Helical" evidence="8">
    <location>
        <begin position="623"/>
        <end position="641"/>
    </location>
</feature>
<feature type="region of interest" description="Disordered" evidence="7">
    <location>
        <begin position="242"/>
        <end position="268"/>
    </location>
</feature>
<comment type="subcellular location">
    <subcellularLocation>
        <location evidence="1">Membrane</location>
        <topology evidence="1">Multi-pass membrane protein</topology>
    </subcellularLocation>
</comment>
<dbReference type="PANTHER" id="PTHR13353">
    <property type="entry name" value="TRANSMEMBRANE PROTEIN 19"/>
    <property type="match status" value="1"/>
</dbReference>
<feature type="compositionally biased region" description="Polar residues" evidence="7">
    <location>
        <begin position="183"/>
        <end position="198"/>
    </location>
</feature>
<dbReference type="Pfam" id="PF01940">
    <property type="entry name" value="DUF92"/>
    <property type="match status" value="1"/>
</dbReference>
<keyword evidence="6" id="KW-0175">Coiled coil</keyword>
<sequence length="646" mass="65768">MEAAAGARMRPCSTRVGQRCRYPVHQASLSPTLARRFQKPWISASTTGPGSTGVPPSSDVNESLAPIFYRFGDGAGTPPTAGTAKGYASAPGPKWSNIVSTGGSGVVHGTGMGASTAGALSSSAAFLESTPRISNNSSCNGSSAAGSNALVPGPLSRGSQGIAASTSGISVTITTTTASDSSDLQAPSHGTNASEGHASLSRTYSEYYREANTSFPRPLADSGTTHISNDSILAPYRFEGGTAEEEKTASNKKGVQSPPPPTVNSSESAEVTAALARAHAALERAESSLEDMQRLSSSLDAAALNSLRAVRPPGRWAQLLAAARGAAALSGMVLAMLASHAFGLAVQWIGAAAGAAAISGWGLRRGSLAPSGAAAAFMVGFGTLGSSLRLGATLVAFFLSASKLTIYKAELKEGLDENAKKGGQRTWVQVLCNGLVPTILAVVYGILAGCVDLPLGPAVAAASGHALEPWRAAALTGLMGGFLGYYACCCGDTWASELGPLSADTPRLITTLRPVQRGTNGGVTLLGLSASIMGGMFVGLVFYLAGLLSPTLWIFESQRSVAAGQWRLIPLGLMAGLFGSALDSLLGATLQYSGYNTLQGRVVSRPGPDVVHISGMQLLDNNAVNAISASLTAVLTALVALKSFGF</sequence>
<evidence type="ECO:0000256" key="4">
    <source>
        <dbReference type="ARBA" id="ARBA00022989"/>
    </source>
</evidence>
<dbReference type="PANTHER" id="PTHR13353:SF14">
    <property type="entry name" value="PROTEIN PGR"/>
    <property type="match status" value="1"/>
</dbReference>